<reference evidence="1" key="1">
    <citation type="submission" date="2022-07" db="EMBL/GenBank/DDBJ databases">
        <title>Taxonomy of Novel Oxalotrophic and Methylotrophic Bacteria.</title>
        <authorList>
            <person name="Sahin N."/>
            <person name="Tani A."/>
        </authorList>
    </citation>
    <scope>NUCLEOTIDE SEQUENCE</scope>
    <source>
        <strain evidence="1">Y10</strain>
    </source>
</reference>
<dbReference type="EMBL" id="BRVO01000001">
    <property type="protein sequence ID" value="GLB47873.1"/>
    <property type="molecule type" value="Genomic_DNA"/>
</dbReference>
<accession>A0ABQ5MES0</accession>
<proteinExistence type="predicted"/>
<evidence type="ECO:0000313" key="1">
    <source>
        <dbReference type="EMBL" id="GLB47873.1"/>
    </source>
</evidence>
<comment type="caution">
    <text evidence="1">The sequence shown here is derived from an EMBL/GenBank/DDBJ whole genome shotgun (WGS) entry which is preliminary data.</text>
</comment>
<evidence type="ECO:0000313" key="2">
    <source>
        <dbReference type="Proteomes" id="UP001143543"/>
    </source>
</evidence>
<keyword evidence="2" id="KW-1185">Reference proteome</keyword>
<protein>
    <submittedName>
        <fullName evidence="1">Uncharacterized protein</fullName>
    </submittedName>
</protein>
<organism evidence="1 2">
    <name type="scientific">Neptunitalea lumnitzerae</name>
    <dbReference type="NCBI Taxonomy" id="2965509"/>
    <lineage>
        <taxon>Bacteria</taxon>
        <taxon>Pseudomonadati</taxon>
        <taxon>Bacteroidota</taxon>
        <taxon>Flavobacteriia</taxon>
        <taxon>Flavobacteriales</taxon>
        <taxon>Flavobacteriaceae</taxon>
        <taxon>Neptunitalea</taxon>
    </lineage>
</organism>
<gene>
    <name evidence="1" type="ORF">Y10_02410</name>
</gene>
<dbReference type="Proteomes" id="UP001143543">
    <property type="component" value="Unassembled WGS sequence"/>
</dbReference>
<name>A0ABQ5MES0_9FLAO</name>
<sequence length="135" mass="16013">MAQKEEWKTYKNKKLGYSVMYPKEWKAKGGENGFYCGKESGFGNAEFMIMWSDVTDQDRIDFIFNDADFYQGYDVQRETITINGKEAERIIATKSSNPDLYSEIVILKTPEKWYKFENAGVKDFRFQRFYESFTF</sequence>